<evidence type="ECO:0000256" key="1">
    <source>
        <dbReference type="SAM" id="MobiDB-lite"/>
    </source>
</evidence>
<dbReference type="EMBL" id="KV425569">
    <property type="protein sequence ID" value="KZT25896.1"/>
    <property type="molecule type" value="Genomic_DNA"/>
</dbReference>
<gene>
    <name evidence="2" type="ORF">NEOLEDRAFT_1178028</name>
</gene>
<name>A0A165SZ89_9AGAM</name>
<feature type="region of interest" description="Disordered" evidence="1">
    <location>
        <begin position="46"/>
        <end position="108"/>
    </location>
</feature>
<sequence>MSARVQKVDPRSSSKGIPAEQLIALPSLSCALSSLPQAKSLDSVHLHHPSMSAQRAAESEAKLKKALSKTAASQPQNVTPKAGYGFSHSPDKDQGLMMRKPLRSNLQV</sequence>
<dbReference type="STRING" id="1314782.A0A165SZ89"/>
<protein>
    <submittedName>
        <fullName evidence="2">Uncharacterized protein</fullName>
    </submittedName>
</protein>
<accession>A0A165SZ89</accession>
<dbReference type="InParanoid" id="A0A165SZ89"/>
<evidence type="ECO:0000313" key="2">
    <source>
        <dbReference type="EMBL" id="KZT25896.1"/>
    </source>
</evidence>
<reference evidence="2 3" key="1">
    <citation type="journal article" date="2016" name="Mol. Biol. Evol.">
        <title>Comparative Genomics of Early-Diverging Mushroom-Forming Fungi Provides Insights into the Origins of Lignocellulose Decay Capabilities.</title>
        <authorList>
            <person name="Nagy L.G."/>
            <person name="Riley R."/>
            <person name="Tritt A."/>
            <person name="Adam C."/>
            <person name="Daum C."/>
            <person name="Floudas D."/>
            <person name="Sun H."/>
            <person name="Yadav J.S."/>
            <person name="Pangilinan J."/>
            <person name="Larsson K.H."/>
            <person name="Matsuura K."/>
            <person name="Barry K."/>
            <person name="Labutti K."/>
            <person name="Kuo R."/>
            <person name="Ohm R.A."/>
            <person name="Bhattacharya S.S."/>
            <person name="Shirouzu T."/>
            <person name="Yoshinaga Y."/>
            <person name="Martin F.M."/>
            <person name="Grigoriev I.V."/>
            <person name="Hibbett D.S."/>
        </authorList>
    </citation>
    <scope>NUCLEOTIDE SEQUENCE [LARGE SCALE GENOMIC DNA]</scope>
    <source>
        <strain evidence="2 3">HHB14362 ss-1</strain>
    </source>
</reference>
<evidence type="ECO:0000313" key="3">
    <source>
        <dbReference type="Proteomes" id="UP000076761"/>
    </source>
</evidence>
<organism evidence="2 3">
    <name type="scientific">Neolentinus lepideus HHB14362 ss-1</name>
    <dbReference type="NCBI Taxonomy" id="1314782"/>
    <lineage>
        <taxon>Eukaryota</taxon>
        <taxon>Fungi</taxon>
        <taxon>Dikarya</taxon>
        <taxon>Basidiomycota</taxon>
        <taxon>Agaricomycotina</taxon>
        <taxon>Agaricomycetes</taxon>
        <taxon>Gloeophyllales</taxon>
        <taxon>Gloeophyllaceae</taxon>
        <taxon>Neolentinus</taxon>
    </lineage>
</organism>
<dbReference type="OrthoDB" id="3267993at2759"/>
<keyword evidence="3" id="KW-1185">Reference proteome</keyword>
<dbReference type="AlphaFoldDB" id="A0A165SZ89"/>
<dbReference type="Proteomes" id="UP000076761">
    <property type="component" value="Unassembled WGS sequence"/>
</dbReference>
<proteinExistence type="predicted"/>